<reference evidence="2 3" key="1">
    <citation type="submission" date="2018-07" db="EMBL/GenBank/DDBJ databases">
        <authorList>
            <person name="Katsanos J.M."/>
            <person name="Ngene C.N."/>
            <person name="Bentley M.J."/>
            <person name="Brown C."/>
            <person name="Floronesc S.D."/>
            <person name="Garcia-Franquiz A."/>
            <person name="Jibriel M.H."/>
            <person name="Kojima J.K."/>
            <person name="McFarlane L.G."/>
            <person name="Mercado L.S."/>
            <person name="Moxie M.N."/>
            <person name="Pitts K.L."/>
            <person name="Tubolino S.A."/>
            <person name="Williams A.B."/>
            <person name="Williams R.T."/>
            <person name="Zakhem L.M."/>
            <person name="Garlena R.A."/>
            <person name="Russell D.A."/>
            <person name="Pope W.H."/>
            <person name="Jacobs-Se D."/>
            <person name="Hatfull G.F."/>
        </authorList>
    </citation>
    <scope>NUCLEOTIDE SEQUENCE [LARGE SCALE GENOMIC DNA]</scope>
</reference>
<feature type="region of interest" description="Disordered" evidence="1">
    <location>
        <begin position="1"/>
        <end position="67"/>
    </location>
</feature>
<feature type="compositionally biased region" description="Basic residues" evidence="1">
    <location>
        <begin position="51"/>
        <end position="62"/>
    </location>
</feature>
<gene>
    <name evidence="2" type="primary">74</name>
    <name evidence="2" type="ORF">SEA_BURWELL21_74</name>
</gene>
<sequence>MTMFVSSSDDPRVQAAQSARSCDICKAPKGTPCSNNDSSGEAAARTGHPLRAAHRQKPRTERRRMNNPELRAVLTEALAGHQPENYGFNCSGCNWEPANPGVTDAAEFAAHQLDVLDAVPGVAVIQLPEPDADHGDGIAFWTAQEVGVADGMVVARFDPGNEAIYYEPSEAWETVAALAAAAVVATGEEE</sequence>
<dbReference type="GeneID" id="60326680"/>
<evidence type="ECO:0000256" key="1">
    <source>
        <dbReference type="SAM" id="MobiDB-lite"/>
    </source>
</evidence>
<dbReference type="EMBL" id="MH651169">
    <property type="protein sequence ID" value="AXQ63060.1"/>
    <property type="molecule type" value="Genomic_DNA"/>
</dbReference>
<name>A0A385DUA1_9CAUD</name>
<dbReference type="RefSeq" id="YP_009955186.1">
    <property type="nucleotide sequence ID" value="NC_051639.1"/>
</dbReference>
<protein>
    <submittedName>
        <fullName evidence="2">Uncharacterized protein</fullName>
    </submittedName>
</protein>
<evidence type="ECO:0000313" key="2">
    <source>
        <dbReference type="EMBL" id="AXQ63060.1"/>
    </source>
</evidence>
<proteinExistence type="predicted"/>
<evidence type="ECO:0000313" key="3">
    <source>
        <dbReference type="Proteomes" id="UP000263420"/>
    </source>
</evidence>
<keyword evidence="3" id="KW-1185">Reference proteome</keyword>
<dbReference type="KEGG" id="vg:60326680"/>
<organism evidence="2 3">
    <name type="scientific">Mycobacterium phage Burwell21</name>
    <dbReference type="NCBI Taxonomy" id="2301702"/>
    <lineage>
        <taxon>Viruses</taxon>
        <taxon>Duplodnaviria</taxon>
        <taxon>Heunggongvirae</taxon>
        <taxon>Uroviricota</taxon>
        <taxon>Caudoviricetes</taxon>
        <taxon>Gracegardnervirinae</taxon>
        <taxon>Cheoctovirus</taxon>
        <taxon>Cheoctovirus burwell21</taxon>
    </lineage>
</organism>
<dbReference type="Proteomes" id="UP000263420">
    <property type="component" value="Segment"/>
</dbReference>
<accession>A0A385DUA1</accession>